<evidence type="ECO:0000313" key="6">
    <source>
        <dbReference type="Proteomes" id="UP000182125"/>
    </source>
</evidence>
<dbReference type="Proteomes" id="UP000250136">
    <property type="component" value="Chromosome"/>
</dbReference>
<dbReference type="AlphaFoldDB" id="A0A0Q2M5R3"/>
<reference evidence="4 6" key="3">
    <citation type="submission" date="2016-10" db="EMBL/GenBank/DDBJ databases">
        <authorList>
            <person name="de Groot N.N."/>
        </authorList>
    </citation>
    <scope>NUCLEOTIDE SEQUENCE [LARGE SCALE GENOMIC DNA]</scope>
    <source>
        <strain evidence="4 6">OGL-20</strain>
    </source>
</reference>
<organism evidence="3 5">
    <name type="scientific">Thermococcus thioreducens</name>
    <dbReference type="NCBI Taxonomy" id="277988"/>
    <lineage>
        <taxon>Archaea</taxon>
        <taxon>Methanobacteriati</taxon>
        <taxon>Methanobacteriota</taxon>
        <taxon>Thermococci</taxon>
        <taxon>Thermococcales</taxon>
        <taxon>Thermococcaceae</taxon>
        <taxon>Thermococcus</taxon>
    </lineage>
</organism>
<evidence type="ECO:0000313" key="2">
    <source>
        <dbReference type="EMBL" id="ASJ11389.1"/>
    </source>
</evidence>
<dbReference type="Proteomes" id="UP000051862">
    <property type="component" value="Unassembled WGS sequence"/>
</dbReference>
<dbReference type="EMBL" id="FOIW01000002">
    <property type="protein sequence ID" value="SEW07525.1"/>
    <property type="molecule type" value="Genomic_DNA"/>
</dbReference>
<dbReference type="PATRIC" id="fig|277988.4.peg.33"/>
<protein>
    <submittedName>
        <fullName evidence="3">Uncharacterized protein</fullName>
    </submittedName>
</protein>
<reference evidence="3 5" key="1">
    <citation type="submission" date="2015-08" db="EMBL/GenBank/DDBJ databases">
        <title>Thermococcus thioreducens DSM 14981 genome sequencing.</title>
        <authorList>
            <person name="Hong S.-J."/>
            <person name="Kim M.-C."/>
            <person name="Shin J.-H."/>
        </authorList>
    </citation>
    <scope>NUCLEOTIDE SEQUENCE [LARGE SCALE GENOMIC DNA]</scope>
    <source>
        <strain evidence="3 5">DSM 14981</strain>
    </source>
</reference>
<accession>A0A0Q2M5R3</accession>
<reference evidence="2 7" key="2">
    <citation type="submission" date="2016-04" db="EMBL/GenBank/DDBJ databases">
        <title>Complete genome sequence of Thermococcus thioreducens type strain OGL-20P.</title>
        <authorList>
            <person name="Oger P.M."/>
        </authorList>
    </citation>
    <scope>NUCLEOTIDE SEQUENCE [LARGE SCALE GENOMIC DNA]</scope>
    <source>
        <strain evidence="2 7">OGL-20P</strain>
    </source>
</reference>
<keyword evidence="1" id="KW-1133">Transmembrane helix</keyword>
<dbReference type="RefSeq" id="WP_055428334.1">
    <property type="nucleotide sequence ID" value="NZ_CP015105.1"/>
</dbReference>
<proteinExistence type="predicted"/>
<dbReference type="KEGG" id="ttd:A3L14_00150"/>
<dbReference type="EMBL" id="CP015105">
    <property type="protein sequence ID" value="ASJ11389.1"/>
    <property type="molecule type" value="Genomic_DNA"/>
</dbReference>
<dbReference type="GeneID" id="33332782"/>
<feature type="transmembrane region" description="Helical" evidence="1">
    <location>
        <begin position="12"/>
        <end position="33"/>
    </location>
</feature>
<evidence type="ECO:0000313" key="7">
    <source>
        <dbReference type="Proteomes" id="UP000250136"/>
    </source>
</evidence>
<sequence>MLNDPGTKWLLSWTLAGILGWFIGTFLMFYLLGSGIRPSAGWFVAFMVGWIIGGFIWYERRIKGELKGST</sequence>
<gene>
    <name evidence="2" type="ORF">A3L14_00150</name>
    <name evidence="3" type="ORF">AMR53_00150</name>
    <name evidence="4" type="ORF">SAMN05216170_1409</name>
</gene>
<keyword evidence="7" id="KW-1185">Reference proteome</keyword>
<evidence type="ECO:0000313" key="4">
    <source>
        <dbReference type="EMBL" id="SEW07525.1"/>
    </source>
</evidence>
<evidence type="ECO:0000313" key="3">
    <source>
        <dbReference type="EMBL" id="KQH83409.1"/>
    </source>
</evidence>
<dbReference type="EMBL" id="LIXN01000001">
    <property type="protein sequence ID" value="KQH83409.1"/>
    <property type="molecule type" value="Genomic_DNA"/>
</dbReference>
<dbReference type="OrthoDB" id="86879at2157"/>
<dbReference type="Proteomes" id="UP000182125">
    <property type="component" value="Unassembled WGS sequence"/>
</dbReference>
<keyword evidence="1" id="KW-0812">Transmembrane</keyword>
<evidence type="ECO:0000256" key="1">
    <source>
        <dbReference type="SAM" id="Phobius"/>
    </source>
</evidence>
<feature type="transmembrane region" description="Helical" evidence="1">
    <location>
        <begin position="39"/>
        <end position="58"/>
    </location>
</feature>
<keyword evidence="1" id="KW-0472">Membrane</keyword>
<evidence type="ECO:0000313" key="5">
    <source>
        <dbReference type="Proteomes" id="UP000051862"/>
    </source>
</evidence>
<name>A0A0Q2M5R3_9EURY</name>
<dbReference type="STRING" id="277988.SAMN05216170_1409"/>